<accession>A0A2V3DXH8</accession>
<comment type="caution">
    <text evidence="1">The sequence shown here is derived from an EMBL/GenBank/DDBJ whole genome shotgun (WGS) entry which is preliminary data.</text>
</comment>
<organism evidence="1 2">
    <name type="scientific">Arthrobacter psychrochitiniphilus</name>
    <dbReference type="NCBI Taxonomy" id="291045"/>
    <lineage>
        <taxon>Bacteria</taxon>
        <taxon>Bacillati</taxon>
        <taxon>Actinomycetota</taxon>
        <taxon>Actinomycetes</taxon>
        <taxon>Micrococcales</taxon>
        <taxon>Micrococcaceae</taxon>
        <taxon>Arthrobacter</taxon>
    </lineage>
</organism>
<evidence type="ECO:0000313" key="2">
    <source>
        <dbReference type="Proteomes" id="UP000246303"/>
    </source>
</evidence>
<protein>
    <submittedName>
        <fullName evidence="1">Uncharacterized protein</fullName>
    </submittedName>
</protein>
<dbReference type="EMBL" id="QHLZ01000001">
    <property type="protein sequence ID" value="PXA69230.1"/>
    <property type="molecule type" value="Genomic_DNA"/>
</dbReference>
<keyword evidence="2" id="KW-1185">Reference proteome</keyword>
<evidence type="ECO:0000313" key="1">
    <source>
        <dbReference type="EMBL" id="PXA69230.1"/>
    </source>
</evidence>
<name>A0A2V3DXH8_9MICC</name>
<reference evidence="1 2" key="1">
    <citation type="submission" date="2018-05" db="EMBL/GenBank/DDBJ databases">
        <title>Genetic diversity of glacier-inhabiting Cryobacterium bacteria in China and description of Cryobacterium mengkeensis sp. nov. and Arthrobacter glacialis sp. nov.</title>
        <authorList>
            <person name="Liu Q."/>
            <person name="Xin Y.-H."/>
        </authorList>
    </citation>
    <scope>NUCLEOTIDE SEQUENCE [LARGE SCALE GENOMIC DNA]</scope>
    <source>
        <strain evidence="1 2">GP3</strain>
    </source>
</reference>
<dbReference type="Proteomes" id="UP000246303">
    <property type="component" value="Unassembled WGS sequence"/>
</dbReference>
<proteinExistence type="predicted"/>
<dbReference type="AlphaFoldDB" id="A0A2V3DXH8"/>
<gene>
    <name evidence="1" type="ORF">CVS29_01280</name>
</gene>
<sequence>MPALLTLHSENSALPAEGVMGLLSQLRIAPKGLPLMLRVTKAVASVALRPALSWTVTTGSVSKAMPPVEFDGELVKVSFVAGPATVNEEVTALVSEDTVAVSV</sequence>